<organism evidence="2 3">
    <name type="scientific">Xanthobacter agilis</name>
    <dbReference type="NCBI Taxonomy" id="47492"/>
    <lineage>
        <taxon>Bacteria</taxon>
        <taxon>Pseudomonadati</taxon>
        <taxon>Pseudomonadota</taxon>
        <taxon>Alphaproteobacteria</taxon>
        <taxon>Hyphomicrobiales</taxon>
        <taxon>Xanthobacteraceae</taxon>
        <taxon>Xanthobacter</taxon>
    </lineage>
</organism>
<feature type="chain" id="PRO_5045919826" evidence="1">
    <location>
        <begin position="24"/>
        <end position="119"/>
    </location>
</feature>
<proteinExistence type="predicted"/>
<feature type="signal peptide" evidence="1">
    <location>
        <begin position="1"/>
        <end position="23"/>
    </location>
</feature>
<sequence length="119" mass="12465">MSSRLTTLALVAASLAPAATAGAASRHDGIWSITTSAEEGRCDTNFDFKLRVKDGKVTYAGFWPVTATGGISKLGVVNMTLVHGRRRVIAKGLAEGNAASGKWTSPQPKCSGAWFAKRA</sequence>
<name>A0ABU0LHB1_XANAG</name>
<gene>
    <name evidence="2" type="ORF">QOZ94_003309</name>
</gene>
<keyword evidence="3" id="KW-1185">Reference proteome</keyword>
<evidence type="ECO:0000313" key="3">
    <source>
        <dbReference type="Proteomes" id="UP001241747"/>
    </source>
</evidence>
<dbReference type="RefSeq" id="WP_237346239.1">
    <property type="nucleotide sequence ID" value="NZ_JABWGX010000017.1"/>
</dbReference>
<keyword evidence="1" id="KW-0732">Signal</keyword>
<accession>A0ABU0LHB1</accession>
<dbReference type="EMBL" id="JAUSVY010000008">
    <property type="protein sequence ID" value="MDQ0506498.1"/>
    <property type="molecule type" value="Genomic_DNA"/>
</dbReference>
<evidence type="ECO:0000256" key="1">
    <source>
        <dbReference type="SAM" id="SignalP"/>
    </source>
</evidence>
<reference evidence="2 3" key="1">
    <citation type="submission" date="2023-07" db="EMBL/GenBank/DDBJ databases">
        <title>Genomic Encyclopedia of Type Strains, Phase IV (KMG-IV): sequencing the most valuable type-strain genomes for metagenomic binning, comparative biology and taxonomic classification.</title>
        <authorList>
            <person name="Goeker M."/>
        </authorList>
    </citation>
    <scope>NUCLEOTIDE SEQUENCE [LARGE SCALE GENOMIC DNA]</scope>
    <source>
        <strain evidence="2 3">DSM 3770</strain>
    </source>
</reference>
<protein>
    <submittedName>
        <fullName evidence="2">Uncharacterized protein</fullName>
    </submittedName>
</protein>
<comment type="caution">
    <text evidence="2">The sequence shown here is derived from an EMBL/GenBank/DDBJ whole genome shotgun (WGS) entry which is preliminary data.</text>
</comment>
<dbReference type="Proteomes" id="UP001241747">
    <property type="component" value="Unassembled WGS sequence"/>
</dbReference>
<evidence type="ECO:0000313" key="2">
    <source>
        <dbReference type="EMBL" id="MDQ0506498.1"/>
    </source>
</evidence>